<dbReference type="AlphaFoldDB" id="A0A0R0CUF6"/>
<dbReference type="GO" id="GO:0005886">
    <property type="term" value="C:plasma membrane"/>
    <property type="evidence" value="ECO:0007669"/>
    <property type="project" value="UniProtKB-SubCell"/>
</dbReference>
<dbReference type="Pfam" id="PF03591">
    <property type="entry name" value="AzlC"/>
    <property type="match status" value="1"/>
</dbReference>
<evidence type="ECO:0000256" key="8">
    <source>
        <dbReference type="SAM" id="Phobius"/>
    </source>
</evidence>
<sequence>MNASPFVRSSFLQGCRDALPVCLTFMFLFSSIGALASKAGFSLLQATAMTLTVHAAPLQALIVQQADTLGIAALLVATVVVNFRFVIMASVLAEQFQHVSLGRSLLSAQLLSISTFTLSSRCGRGAADMHAYYLGCGVATLGCAIAATAAGHCVGATPSVVVAQLIAIILPVHFTALACHAPNGNRTLQATVAGFALTPVIGSQLGSLHVLVVPLGVAALLYAADTCQRRAAA</sequence>
<evidence type="ECO:0000256" key="1">
    <source>
        <dbReference type="ARBA" id="ARBA00004651"/>
    </source>
</evidence>
<keyword evidence="6 8" id="KW-1133">Transmembrane helix</keyword>
<keyword evidence="10" id="KW-1185">Reference proteome</keyword>
<dbReference type="Proteomes" id="UP000051386">
    <property type="component" value="Unassembled WGS sequence"/>
</dbReference>
<evidence type="ECO:0000256" key="2">
    <source>
        <dbReference type="ARBA" id="ARBA00010735"/>
    </source>
</evidence>
<evidence type="ECO:0000256" key="7">
    <source>
        <dbReference type="ARBA" id="ARBA00023136"/>
    </source>
</evidence>
<evidence type="ECO:0000256" key="4">
    <source>
        <dbReference type="ARBA" id="ARBA00022475"/>
    </source>
</evidence>
<keyword evidence="7 8" id="KW-0472">Membrane</keyword>
<feature type="transmembrane region" description="Helical" evidence="8">
    <location>
        <begin position="69"/>
        <end position="93"/>
    </location>
</feature>
<dbReference type="InterPro" id="IPR011606">
    <property type="entry name" value="Brnchd-chn_aa_trnsp_permease"/>
</dbReference>
<feature type="transmembrane region" description="Helical" evidence="8">
    <location>
        <begin position="18"/>
        <end position="37"/>
    </location>
</feature>
<comment type="similarity">
    <text evidence="2">Belongs to the AzlC family.</text>
</comment>
<keyword evidence="5 8" id="KW-0812">Transmembrane</keyword>
<keyword evidence="3" id="KW-0813">Transport</keyword>
<protein>
    <recommendedName>
        <fullName evidence="11">Branched-chain amino acid ABC transporter permease</fullName>
    </recommendedName>
</protein>
<comment type="caution">
    <text evidence="9">The sequence shown here is derived from an EMBL/GenBank/DDBJ whole genome shotgun (WGS) entry which is preliminary data.</text>
</comment>
<dbReference type="GO" id="GO:1903785">
    <property type="term" value="P:L-valine transmembrane transport"/>
    <property type="evidence" value="ECO:0007669"/>
    <property type="project" value="TreeGrafter"/>
</dbReference>
<dbReference type="PANTHER" id="PTHR34979">
    <property type="entry name" value="INNER MEMBRANE PROTEIN YGAZ"/>
    <property type="match status" value="1"/>
</dbReference>
<dbReference type="PATRIC" id="fig|517011.3.peg.1723"/>
<evidence type="ECO:0008006" key="11">
    <source>
        <dbReference type="Google" id="ProtNLM"/>
    </source>
</evidence>
<keyword evidence="4" id="KW-1003">Cell membrane</keyword>
<evidence type="ECO:0000313" key="9">
    <source>
        <dbReference type="EMBL" id="KRG73513.1"/>
    </source>
</evidence>
<comment type="subcellular location">
    <subcellularLocation>
        <location evidence="1">Cell membrane</location>
        <topology evidence="1">Multi-pass membrane protein</topology>
    </subcellularLocation>
</comment>
<reference evidence="9 10" key="1">
    <citation type="submission" date="2015-05" db="EMBL/GenBank/DDBJ databases">
        <title>Genome sequencing and analysis of members of genus Stenotrophomonas.</title>
        <authorList>
            <person name="Patil P.P."/>
            <person name="Midha S."/>
            <person name="Patil P.B."/>
        </authorList>
    </citation>
    <scope>NUCLEOTIDE SEQUENCE [LARGE SCALE GENOMIC DNA]</scope>
    <source>
        <strain evidence="9 10">DSM 21508</strain>
    </source>
</reference>
<name>A0A0R0CUF6_9GAMM</name>
<feature type="transmembrane region" description="Helical" evidence="8">
    <location>
        <begin position="131"/>
        <end position="150"/>
    </location>
</feature>
<dbReference type="PANTHER" id="PTHR34979:SF1">
    <property type="entry name" value="INNER MEMBRANE PROTEIN YGAZ"/>
    <property type="match status" value="1"/>
</dbReference>
<dbReference type="RefSeq" id="WP_057508492.1">
    <property type="nucleotide sequence ID" value="NZ_LDJK01000043.1"/>
</dbReference>
<evidence type="ECO:0000313" key="10">
    <source>
        <dbReference type="Proteomes" id="UP000051386"/>
    </source>
</evidence>
<proteinExistence type="inferred from homology"/>
<evidence type="ECO:0000256" key="5">
    <source>
        <dbReference type="ARBA" id="ARBA00022692"/>
    </source>
</evidence>
<gene>
    <name evidence="9" type="ORF">ABB28_10070</name>
</gene>
<dbReference type="EMBL" id="LDJK01000043">
    <property type="protein sequence ID" value="KRG73513.1"/>
    <property type="molecule type" value="Genomic_DNA"/>
</dbReference>
<organism evidence="9 10">
    <name type="scientific">Stenotrophomonas chelatiphaga</name>
    <dbReference type="NCBI Taxonomy" id="517011"/>
    <lineage>
        <taxon>Bacteria</taxon>
        <taxon>Pseudomonadati</taxon>
        <taxon>Pseudomonadota</taxon>
        <taxon>Gammaproteobacteria</taxon>
        <taxon>Lysobacterales</taxon>
        <taxon>Lysobacteraceae</taxon>
        <taxon>Stenotrophomonas</taxon>
    </lineage>
</organism>
<evidence type="ECO:0000256" key="6">
    <source>
        <dbReference type="ARBA" id="ARBA00022989"/>
    </source>
</evidence>
<feature type="transmembrane region" description="Helical" evidence="8">
    <location>
        <begin position="43"/>
        <end position="62"/>
    </location>
</feature>
<evidence type="ECO:0000256" key="3">
    <source>
        <dbReference type="ARBA" id="ARBA00022448"/>
    </source>
</evidence>
<accession>A0A0R0CUF6</accession>
<feature type="transmembrane region" description="Helical" evidence="8">
    <location>
        <begin position="156"/>
        <end position="179"/>
    </location>
</feature>